<dbReference type="InterPro" id="IPR014017">
    <property type="entry name" value="DNA_helicase_UvrD-like_C"/>
</dbReference>
<dbReference type="OrthoDB" id="1470711at2759"/>
<evidence type="ECO:0000313" key="15">
    <source>
        <dbReference type="EMBL" id="OAA55211.1"/>
    </source>
</evidence>
<feature type="compositionally biased region" description="Polar residues" evidence="12">
    <location>
        <begin position="222"/>
        <end position="234"/>
    </location>
</feature>
<protein>
    <recommendedName>
        <fullName evidence="9">DNA 3'-5' helicase</fullName>
        <ecNumber evidence="9">5.6.2.4</ecNumber>
    </recommendedName>
</protein>
<evidence type="ECO:0000256" key="3">
    <source>
        <dbReference type="ARBA" id="ARBA00022801"/>
    </source>
</evidence>
<keyword evidence="3 11" id="KW-0378">Hydrolase</keyword>
<dbReference type="AlphaFoldDB" id="A0A167N770"/>
<evidence type="ECO:0000313" key="16">
    <source>
        <dbReference type="Proteomes" id="UP000076874"/>
    </source>
</evidence>
<comment type="caution">
    <text evidence="15">The sequence shown here is derived from an EMBL/GenBank/DDBJ whole genome shotgun (WGS) entry which is preliminary data.</text>
</comment>
<dbReference type="Gene3D" id="3.40.50.300">
    <property type="entry name" value="P-loop containing nucleotide triphosphate hydrolases"/>
    <property type="match status" value="2"/>
</dbReference>
<sequence>MKNTSGQTRAGAAVPKPAEEPEHQPVWTTTTRAAKVRTTTRSPICPTALPAAPAPKQFHRLSPHQATLLGTLNKDQRDAVTSHSPTVAILAGPGSGKTHTLTSRVAWLVDVTGYAPQNVIVATFTVKAAREMKERIGKVLGEARARRLVLGTFHSVARRYLAAYGRHIGLDPNFTIIDDGDAKAILARVIERLNLSLDAVMVRGWISKKKARGCLGEPEAPSLQSRSQFESQSRPPVGPNSKNLEAVYREYQSHLADLNLLDYDDLLVRCADLLRARPHCVANVEAVLIDEYQDTNGVQFELMQLFAQARGCITVVGDPDQSIYGWRSAETTNLARFLDAQPGTAVIALEENYRSSQSILATSLAVIQQDRERYDKSLRPIHKKGALPVLRTLKDMKTEAAWIVAEIRRAIAMTGGLLGHGDVAILVRSAVLSRPIEQALSTNGIPYRMIGGHKFFERAEIRLLMDYLRVIHQPNDNDALARIVNTPKRGIGVDTVKGLLREAECAGISFWTLLTKIGRGVFRSQLNLKEKKEEAIRDFVDMMRGIRRRREDAVDGNRPALAQPLMFTSSSSSSPSSMSKLNLVGLVDTLIEQLHYQNYIRKAYKLDEESRWANVEEFGRLTLEFMKDTEVNEADEELPDVADLERTAETSVLARFLSNVSLASDAAEDKTNTAATEKSLVTISTIHAAKGLEWPVVFIPAAYDGSIPHSRSEDHSEERRLLYVAMTRAKCLLNVSYALRSHMDKGKQSLSAFLAPIAAKCFAEHGPSYNKALLEDLGDILRRAVPSDVDIFKNMPLQLPQEDDTFPLEPEMDNDTDAEDCYDDRDCSGRHHAKPPNKRRKVLDAPDYVGHGARTALESDDSGSWQRGYATTMEGAAANFTMASFSGFTTASAHHTALLAEEAAAAAAAVTHGRTARYKGKHVAPQPAALAAATILPRGQQTIPQSFVRSSSMGGDGGGSGMWSKQGESKKFGGGSTSSSALVRTLSVPATTRPYQPPTGMSVRQQPRAAPPCSLLPNVIPPDLTRRKVGGVLSNRMPAGSRTLAVGSGISGGECRGGLGFSDSLPHKRYAHFSSPPPLVEIPESPSQQKQGKQQQQQPLYRRWTAGGKENQMDGTTTGTTLISDRHTTLPPGRAQPAAVWHAASHAPNTRFPPTGNSGSSRGGSIGWKRPAAGVVAAGSSVAPMDKLRMPFKPPSIHKPS</sequence>
<dbReference type="Pfam" id="PF00580">
    <property type="entry name" value="UvrD-helicase"/>
    <property type="match status" value="1"/>
</dbReference>
<evidence type="ECO:0000256" key="5">
    <source>
        <dbReference type="ARBA" id="ARBA00022840"/>
    </source>
</evidence>
<comment type="similarity">
    <text evidence="1">Belongs to the helicase family. UvrD subfamily.</text>
</comment>
<keyword evidence="16" id="KW-1185">Reference proteome</keyword>
<dbReference type="CDD" id="cd17932">
    <property type="entry name" value="DEXQc_UvrD"/>
    <property type="match status" value="1"/>
</dbReference>
<keyword evidence="4 11" id="KW-0347">Helicase</keyword>
<feature type="region of interest" description="Disordered" evidence="12">
    <location>
        <begin position="1147"/>
        <end position="1168"/>
    </location>
</feature>
<dbReference type="EC" id="5.6.2.4" evidence="9"/>
<dbReference type="InterPro" id="IPR014016">
    <property type="entry name" value="UvrD-like_ATP-bd"/>
</dbReference>
<feature type="compositionally biased region" description="Low complexity" evidence="12">
    <location>
        <begin position="1088"/>
        <end position="1098"/>
    </location>
</feature>
<keyword evidence="2 11" id="KW-0547">Nucleotide-binding</keyword>
<dbReference type="GO" id="GO:0000725">
    <property type="term" value="P:recombinational repair"/>
    <property type="evidence" value="ECO:0007669"/>
    <property type="project" value="TreeGrafter"/>
</dbReference>
<dbReference type="InterPro" id="IPR013986">
    <property type="entry name" value="DExx_box_DNA_helicase_dom_sf"/>
</dbReference>
<dbReference type="PANTHER" id="PTHR11070:SF2">
    <property type="entry name" value="ATP-DEPENDENT DNA HELICASE SRS2"/>
    <property type="match status" value="1"/>
</dbReference>
<dbReference type="Gene3D" id="1.10.486.10">
    <property type="entry name" value="PCRA, domain 4"/>
    <property type="match status" value="1"/>
</dbReference>
<feature type="compositionally biased region" description="Acidic residues" evidence="12">
    <location>
        <begin position="801"/>
        <end position="823"/>
    </location>
</feature>
<proteinExistence type="inferred from homology"/>
<feature type="region of interest" description="Disordered" evidence="12">
    <location>
        <begin position="947"/>
        <end position="1021"/>
    </location>
</feature>
<dbReference type="PROSITE" id="PS51198">
    <property type="entry name" value="UVRD_HELICASE_ATP_BIND"/>
    <property type="match status" value="1"/>
</dbReference>
<evidence type="ECO:0000259" key="13">
    <source>
        <dbReference type="PROSITE" id="PS51198"/>
    </source>
</evidence>
<feature type="domain" description="UvrD-like helicase ATP-binding" evidence="13">
    <location>
        <begin position="70"/>
        <end position="356"/>
    </location>
</feature>
<feature type="region of interest" description="Disordered" evidence="12">
    <location>
        <begin position="1068"/>
        <end position="1099"/>
    </location>
</feature>
<evidence type="ECO:0000256" key="1">
    <source>
        <dbReference type="ARBA" id="ARBA00009922"/>
    </source>
</evidence>
<evidence type="ECO:0000259" key="14">
    <source>
        <dbReference type="PROSITE" id="PS51217"/>
    </source>
</evidence>
<dbReference type="CDD" id="cd18807">
    <property type="entry name" value="SF1_C_UvrD"/>
    <property type="match status" value="1"/>
</dbReference>
<dbReference type="GO" id="GO:0003677">
    <property type="term" value="F:DNA binding"/>
    <property type="evidence" value="ECO:0007669"/>
    <property type="project" value="UniProtKB-KW"/>
</dbReference>
<organism evidence="15 16">
    <name type="scientific">Niveomyces insectorum RCEF 264</name>
    <dbReference type="NCBI Taxonomy" id="1081102"/>
    <lineage>
        <taxon>Eukaryota</taxon>
        <taxon>Fungi</taxon>
        <taxon>Dikarya</taxon>
        <taxon>Ascomycota</taxon>
        <taxon>Pezizomycotina</taxon>
        <taxon>Sordariomycetes</taxon>
        <taxon>Hypocreomycetidae</taxon>
        <taxon>Hypocreales</taxon>
        <taxon>Cordycipitaceae</taxon>
        <taxon>Niveomyces</taxon>
    </lineage>
</organism>
<evidence type="ECO:0000256" key="4">
    <source>
        <dbReference type="ARBA" id="ARBA00022806"/>
    </source>
</evidence>
<reference evidence="15 16" key="1">
    <citation type="journal article" date="2016" name="Genome Biol. Evol.">
        <title>Divergent and convergent evolution of fungal pathogenicity.</title>
        <authorList>
            <person name="Shang Y."/>
            <person name="Xiao G."/>
            <person name="Zheng P."/>
            <person name="Cen K."/>
            <person name="Zhan S."/>
            <person name="Wang C."/>
        </authorList>
    </citation>
    <scope>NUCLEOTIDE SEQUENCE [LARGE SCALE GENOMIC DNA]</scope>
    <source>
        <strain evidence="15 16">RCEF 264</strain>
    </source>
</reference>
<feature type="region of interest" description="Disordered" evidence="12">
    <location>
        <begin position="800"/>
        <end position="843"/>
    </location>
</feature>
<dbReference type="InterPro" id="IPR027417">
    <property type="entry name" value="P-loop_NTPase"/>
</dbReference>
<dbReference type="PROSITE" id="PS51217">
    <property type="entry name" value="UVRD_HELICASE_CTER"/>
    <property type="match status" value="1"/>
</dbReference>
<name>A0A167N770_9HYPO</name>
<evidence type="ECO:0000256" key="10">
    <source>
        <dbReference type="ARBA" id="ARBA00048988"/>
    </source>
</evidence>
<dbReference type="GO" id="GO:0016787">
    <property type="term" value="F:hydrolase activity"/>
    <property type="evidence" value="ECO:0007669"/>
    <property type="project" value="UniProtKB-UniRule"/>
</dbReference>
<evidence type="ECO:0000256" key="11">
    <source>
        <dbReference type="PROSITE-ProRule" id="PRU00560"/>
    </source>
</evidence>
<dbReference type="Gene3D" id="1.10.10.160">
    <property type="match status" value="1"/>
</dbReference>
<dbReference type="GO" id="GO:0005524">
    <property type="term" value="F:ATP binding"/>
    <property type="evidence" value="ECO:0007669"/>
    <property type="project" value="UniProtKB-UniRule"/>
</dbReference>
<comment type="catalytic activity">
    <reaction evidence="10">
        <text>ATP + H2O = ADP + phosphate + H(+)</text>
        <dbReference type="Rhea" id="RHEA:13065"/>
        <dbReference type="ChEBI" id="CHEBI:15377"/>
        <dbReference type="ChEBI" id="CHEBI:15378"/>
        <dbReference type="ChEBI" id="CHEBI:30616"/>
        <dbReference type="ChEBI" id="CHEBI:43474"/>
        <dbReference type="ChEBI" id="CHEBI:456216"/>
        <dbReference type="EC" id="5.6.2.4"/>
    </reaction>
</comment>
<accession>A0A167N770</accession>
<dbReference type="SUPFAM" id="SSF52540">
    <property type="entry name" value="P-loop containing nucleoside triphosphate hydrolases"/>
    <property type="match status" value="1"/>
</dbReference>
<evidence type="ECO:0000256" key="8">
    <source>
        <dbReference type="ARBA" id="ARBA00034617"/>
    </source>
</evidence>
<keyword evidence="7" id="KW-0413">Isomerase</keyword>
<dbReference type="EMBL" id="AZHD01000020">
    <property type="protein sequence ID" value="OAA55211.1"/>
    <property type="molecule type" value="Genomic_DNA"/>
</dbReference>
<keyword evidence="5 11" id="KW-0067">ATP-binding</keyword>
<evidence type="ECO:0000256" key="12">
    <source>
        <dbReference type="SAM" id="MobiDB-lite"/>
    </source>
</evidence>
<gene>
    <name evidence="15" type="ORF">SPI_08306</name>
</gene>
<evidence type="ECO:0000256" key="2">
    <source>
        <dbReference type="ARBA" id="ARBA00022741"/>
    </source>
</evidence>
<dbReference type="STRING" id="1081102.A0A167N770"/>
<feature type="region of interest" description="Disordered" evidence="12">
    <location>
        <begin position="216"/>
        <end position="241"/>
    </location>
</feature>
<dbReference type="GO" id="GO:0043138">
    <property type="term" value="F:3'-5' DNA helicase activity"/>
    <property type="evidence" value="ECO:0007669"/>
    <property type="project" value="UniProtKB-EC"/>
</dbReference>
<dbReference type="Proteomes" id="UP000076874">
    <property type="component" value="Unassembled WGS sequence"/>
</dbReference>
<dbReference type="GO" id="GO:0005634">
    <property type="term" value="C:nucleus"/>
    <property type="evidence" value="ECO:0007669"/>
    <property type="project" value="TreeGrafter"/>
</dbReference>
<feature type="domain" description="UvrD-like helicase C-terminal" evidence="14">
    <location>
        <begin position="357"/>
        <end position="691"/>
    </location>
</feature>
<evidence type="ECO:0000256" key="9">
    <source>
        <dbReference type="ARBA" id="ARBA00034808"/>
    </source>
</evidence>
<comment type="catalytic activity">
    <reaction evidence="8">
        <text>Couples ATP hydrolysis with the unwinding of duplex DNA by translocating in the 3'-5' direction.</text>
        <dbReference type="EC" id="5.6.2.4"/>
    </reaction>
</comment>
<feature type="compositionally biased region" description="Basic residues" evidence="12">
    <location>
        <begin position="830"/>
        <end position="841"/>
    </location>
</feature>
<dbReference type="PANTHER" id="PTHR11070">
    <property type="entry name" value="UVRD / RECB / PCRA DNA HELICASE FAMILY MEMBER"/>
    <property type="match status" value="1"/>
</dbReference>
<feature type="binding site" evidence="11">
    <location>
        <begin position="91"/>
        <end position="98"/>
    </location>
    <ligand>
        <name>ATP</name>
        <dbReference type="ChEBI" id="CHEBI:30616"/>
    </ligand>
</feature>
<evidence type="ECO:0000256" key="6">
    <source>
        <dbReference type="ARBA" id="ARBA00023125"/>
    </source>
</evidence>
<dbReference type="InterPro" id="IPR000212">
    <property type="entry name" value="DNA_helicase_UvrD/REP"/>
</dbReference>
<keyword evidence="6" id="KW-0238">DNA-binding</keyword>
<evidence type="ECO:0000256" key="7">
    <source>
        <dbReference type="ARBA" id="ARBA00023235"/>
    </source>
</evidence>
<feature type="region of interest" description="Disordered" evidence="12">
    <location>
        <begin position="1"/>
        <end position="28"/>
    </location>
</feature>
<dbReference type="Pfam" id="PF13361">
    <property type="entry name" value="UvrD_C"/>
    <property type="match status" value="1"/>
</dbReference>